<evidence type="ECO:0000256" key="9">
    <source>
        <dbReference type="ARBA" id="ARBA00022777"/>
    </source>
</evidence>
<keyword evidence="9" id="KW-0418">Kinase</keyword>
<dbReference type="InterPro" id="IPR004358">
    <property type="entry name" value="Sig_transdc_His_kin-like_C"/>
</dbReference>
<keyword evidence="5" id="KW-0597">Phosphoprotein</keyword>
<dbReference type="GO" id="GO:0016036">
    <property type="term" value="P:cellular response to phosphate starvation"/>
    <property type="evidence" value="ECO:0007669"/>
    <property type="project" value="TreeGrafter"/>
</dbReference>
<dbReference type="GO" id="GO:0005524">
    <property type="term" value="F:ATP binding"/>
    <property type="evidence" value="ECO:0007669"/>
    <property type="project" value="UniProtKB-KW"/>
</dbReference>
<sequence>MRLSQFLKDRQYLILFYVIMMVFISLVVYLDPHFSTGLGNIIYFNTVTIVFFFIYLLLGFFRRRKYVAELQDLTNNDLPVEVPAALPEPLTHEQALIHQVLIRIYQEQLTQIQGLHNEKVENQEFIISWVHDIKTPISASKMMIKHHSGRSPEEALDKLEDELAKIDQYVEQALYYSRVDTFSKDYFISEFMLDAIVKASIKKHAKMFISKKINVDLENVDKTVLSDKKWLAFIIDQIIINAIKYTDQSGKIQFIAEENGSEIRLAIKDNGIGIKTEDIGRVFEKGFTGALGRKFAHSTGMGLYLSKKLARKLGHELTIISEEGEGTTVTIHFPKALDFYQVAK</sequence>
<dbReference type="RefSeq" id="WP_132744559.1">
    <property type="nucleotide sequence ID" value="NZ_SLXK01000005.1"/>
</dbReference>
<comment type="caution">
    <text evidence="16">The sequence shown here is derived from an EMBL/GenBank/DDBJ whole genome shotgun (WGS) entry which is preliminary data.</text>
</comment>
<dbReference type="Proteomes" id="UP000295416">
    <property type="component" value="Unassembled WGS sequence"/>
</dbReference>
<dbReference type="GO" id="GO:0004721">
    <property type="term" value="F:phosphoprotein phosphatase activity"/>
    <property type="evidence" value="ECO:0007669"/>
    <property type="project" value="TreeGrafter"/>
</dbReference>
<evidence type="ECO:0000256" key="4">
    <source>
        <dbReference type="ARBA" id="ARBA00022475"/>
    </source>
</evidence>
<organism evidence="16 17">
    <name type="scientific">Scopulibacillus darangshiensis</name>
    <dbReference type="NCBI Taxonomy" id="442528"/>
    <lineage>
        <taxon>Bacteria</taxon>
        <taxon>Bacillati</taxon>
        <taxon>Bacillota</taxon>
        <taxon>Bacilli</taxon>
        <taxon>Bacillales</taxon>
        <taxon>Sporolactobacillaceae</taxon>
        <taxon>Scopulibacillus</taxon>
    </lineage>
</organism>
<dbReference type="Gene3D" id="1.10.287.130">
    <property type="match status" value="1"/>
</dbReference>
<feature type="transmembrane region" description="Helical" evidence="14">
    <location>
        <begin position="12"/>
        <end position="30"/>
    </location>
</feature>
<dbReference type="GO" id="GO:0000155">
    <property type="term" value="F:phosphorelay sensor kinase activity"/>
    <property type="evidence" value="ECO:0007669"/>
    <property type="project" value="InterPro"/>
</dbReference>
<name>A0A4R2P737_9BACL</name>
<evidence type="ECO:0000256" key="13">
    <source>
        <dbReference type="ARBA" id="ARBA00023136"/>
    </source>
</evidence>
<dbReference type="PANTHER" id="PTHR45453">
    <property type="entry name" value="PHOSPHATE REGULON SENSOR PROTEIN PHOR"/>
    <property type="match status" value="1"/>
</dbReference>
<dbReference type="InterPro" id="IPR036097">
    <property type="entry name" value="HisK_dim/P_sf"/>
</dbReference>
<comment type="subcellular location">
    <subcellularLocation>
        <location evidence="2">Cell membrane</location>
        <topology evidence="2">Multi-pass membrane protein</topology>
    </subcellularLocation>
</comment>
<dbReference type="InterPro" id="IPR005467">
    <property type="entry name" value="His_kinase_dom"/>
</dbReference>
<proteinExistence type="predicted"/>
<evidence type="ECO:0000313" key="16">
    <source>
        <dbReference type="EMBL" id="TCP30587.1"/>
    </source>
</evidence>
<dbReference type="PROSITE" id="PS50109">
    <property type="entry name" value="HIS_KIN"/>
    <property type="match status" value="1"/>
</dbReference>
<evidence type="ECO:0000256" key="5">
    <source>
        <dbReference type="ARBA" id="ARBA00022553"/>
    </source>
</evidence>
<evidence type="ECO:0000256" key="2">
    <source>
        <dbReference type="ARBA" id="ARBA00004651"/>
    </source>
</evidence>
<feature type="transmembrane region" description="Helical" evidence="14">
    <location>
        <begin position="42"/>
        <end position="61"/>
    </location>
</feature>
<dbReference type="SUPFAM" id="SSF55874">
    <property type="entry name" value="ATPase domain of HSP90 chaperone/DNA topoisomerase II/histidine kinase"/>
    <property type="match status" value="1"/>
</dbReference>
<gene>
    <name evidence="16" type="ORF">EV207_105116</name>
</gene>
<evidence type="ECO:0000256" key="14">
    <source>
        <dbReference type="SAM" id="Phobius"/>
    </source>
</evidence>
<dbReference type="Gene3D" id="3.30.565.10">
    <property type="entry name" value="Histidine kinase-like ATPase, C-terminal domain"/>
    <property type="match status" value="1"/>
</dbReference>
<evidence type="ECO:0000256" key="11">
    <source>
        <dbReference type="ARBA" id="ARBA00022989"/>
    </source>
</evidence>
<keyword evidence="12" id="KW-0902">Two-component regulatory system</keyword>
<feature type="domain" description="Histidine kinase" evidence="15">
    <location>
        <begin position="128"/>
        <end position="337"/>
    </location>
</feature>
<dbReference type="Pfam" id="PF02518">
    <property type="entry name" value="HATPase_c"/>
    <property type="match status" value="1"/>
</dbReference>
<evidence type="ECO:0000256" key="3">
    <source>
        <dbReference type="ARBA" id="ARBA00012438"/>
    </source>
</evidence>
<dbReference type="InterPro" id="IPR050351">
    <property type="entry name" value="BphY/WalK/GraS-like"/>
</dbReference>
<keyword evidence="17" id="KW-1185">Reference proteome</keyword>
<dbReference type="AlphaFoldDB" id="A0A4R2P737"/>
<accession>A0A4R2P737</accession>
<keyword evidence="13 14" id="KW-0472">Membrane</keyword>
<dbReference type="InterPro" id="IPR003594">
    <property type="entry name" value="HATPase_dom"/>
</dbReference>
<dbReference type="SUPFAM" id="SSF47384">
    <property type="entry name" value="Homodimeric domain of signal transducing histidine kinase"/>
    <property type="match status" value="1"/>
</dbReference>
<evidence type="ECO:0000256" key="1">
    <source>
        <dbReference type="ARBA" id="ARBA00000085"/>
    </source>
</evidence>
<dbReference type="PANTHER" id="PTHR45453:SF2">
    <property type="entry name" value="HISTIDINE KINASE"/>
    <property type="match status" value="1"/>
</dbReference>
<evidence type="ECO:0000313" key="17">
    <source>
        <dbReference type="Proteomes" id="UP000295416"/>
    </source>
</evidence>
<dbReference type="SMART" id="SM00387">
    <property type="entry name" value="HATPase_c"/>
    <property type="match status" value="1"/>
</dbReference>
<dbReference type="CDD" id="cd00082">
    <property type="entry name" value="HisKA"/>
    <property type="match status" value="1"/>
</dbReference>
<keyword evidence="6" id="KW-0808">Transferase</keyword>
<dbReference type="InterPro" id="IPR003661">
    <property type="entry name" value="HisK_dim/P_dom"/>
</dbReference>
<evidence type="ECO:0000256" key="12">
    <source>
        <dbReference type="ARBA" id="ARBA00023012"/>
    </source>
</evidence>
<evidence type="ECO:0000256" key="8">
    <source>
        <dbReference type="ARBA" id="ARBA00022741"/>
    </source>
</evidence>
<dbReference type="InterPro" id="IPR036890">
    <property type="entry name" value="HATPase_C_sf"/>
</dbReference>
<keyword evidence="4" id="KW-1003">Cell membrane</keyword>
<dbReference type="OrthoDB" id="9780487at2"/>
<keyword evidence="10" id="KW-0067">ATP-binding</keyword>
<evidence type="ECO:0000256" key="7">
    <source>
        <dbReference type="ARBA" id="ARBA00022692"/>
    </source>
</evidence>
<protein>
    <recommendedName>
        <fullName evidence="3">histidine kinase</fullName>
        <ecNumber evidence="3">2.7.13.3</ecNumber>
    </recommendedName>
</protein>
<keyword evidence="7 14" id="KW-0812">Transmembrane</keyword>
<dbReference type="PRINTS" id="PR00344">
    <property type="entry name" value="BCTRLSENSOR"/>
</dbReference>
<keyword evidence="11 14" id="KW-1133">Transmembrane helix</keyword>
<dbReference type="GO" id="GO:0005886">
    <property type="term" value="C:plasma membrane"/>
    <property type="evidence" value="ECO:0007669"/>
    <property type="project" value="UniProtKB-SubCell"/>
</dbReference>
<evidence type="ECO:0000256" key="10">
    <source>
        <dbReference type="ARBA" id="ARBA00022840"/>
    </source>
</evidence>
<keyword evidence="8" id="KW-0547">Nucleotide-binding</keyword>
<dbReference type="EC" id="2.7.13.3" evidence="3"/>
<reference evidence="16 17" key="1">
    <citation type="submission" date="2019-03" db="EMBL/GenBank/DDBJ databases">
        <title>Genomic Encyclopedia of Type Strains, Phase IV (KMG-IV): sequencing the most valuable type-strain genomes for metagenomic binning, comparative biology and taxonomic classification.</title>
        <authorList>
            <person name="Goeker M."/>
        </authorList>
    </citation>
    <scope>NUCLEOTIDE SEQUENCE [LARGE SCALE GENOMIC DNA]</scope>
    <source>
        <strain evidence="16 17">DSM 19377</strain>
    </source>
</reference>
<evidence type="ECO:0000256" key="6">
    <source>
        <dbReference type="ARBA" id="ARBA00022679"/>
    </source>
</evidence>
<evidence type="ECO:0000259" key="15">
    <source>
        <dbReference type="PROSITE" id="PS50109"/>
    </source>
</evidence>
<comment type="catalytic activity">
    <reaction evidence="1">
        <text>ATP + protein L-histidine = ADP + protein N-phospho-L-histidine.</text>
        <dbReference type="EC" id="2.7.13.3"/>
    </reaction>
</comment>
<dbReference type="EMBL" id="SLXK01000005">
    <property type="protein sequence ID" value="TCP30587.1"/>
    <property type="molecule type" value="Genomic_DNA"/>
</dbReference>